<organism evidence="3 4">
    <name type="scientific">Rubritalea tangerina</name>
    <dbReference type="NCBI Taxonomy" id="430798"/>
    <lineage>
        <taxon>Bacteria</taxon>
        <taxon>Pseudomonadati</taxon>
        <taxon>Verrucomicrobiota</taxon>
        <taxon>Verrucomicrobiia</taxon>
        <taxon>Verrucomicrobiales</taxon>
        <taxon>Rubritaleaceae</taxon>
        <taxon>Rubritalea</taxon>
    </lineage>
</organism>
<dbReference type="EMBL" id="JBHUJB010000037">
    <property type="protein sequence ID" value="MFD2159151.1"/>
    <property type="molecule type" value="Genomic_DNA"/>
</dbReference>
<keyword evidence="1" id="KW-0732">Signal</keyword>
<evidence type="ECO:0000313" key="4">
    <source>
        <dbReference type="Proteomes" id="UP001597389"/>
    </source>
</evidence>
<keyword evidence="4" id="KW-1185">Reference proteome</keyword>
<proteinExistence type="predicted"/>
<evidence type="ECO:0000259" key="2">
    <source>
        <dbReference type="Pfam" id="PF07589"/>
    </source>
</evidence>
<dbReference type="RefSeq" id="WP_377091104.1">
    <property type="nucleotide sequence ID" value="NZ_JBHSJL010000014.1"/>
</dbReference>
<accession>A0ABW4ZCA3</accession>
<evidence type="ECO:0000256" key="1">
    <source>
        <dbReference type="SAM" id="SignalP"/>
    </source>
</evidence>
<protein>
    <submittedName>
        <fullName evidence="3">PEP-CTERM sorting domain-containing protein</fullName>
    </submittedName>
</protein>
<feature type="domain" description="Ice-binding protein C-terminal" evidence="2">
    <location>
        <begin position="197"/>
        <end position="219"/>
    </location>
</feature>
<dbReference type="NCBIfam" id="TIGR02595">
    <property type="entry name" value="PEP_CTERM"/>
    <property type="match status" value="1"/>
</dbReference>
<sequence length="220" mass="23046">MKLKKTSLMLLATFAGMSYAQAVTLINASFESPQTFNSFNYDRINDPTGWTIDRPASAWDVAAVNQAYADAADVQVGPLIGNQALWVSNNGGQATNMSAESFASHGAGTFTFTLAIGQSQNFAGVDLITISIVDGNGSVLNSNAITTLDPGDDLADFSVDYSATGAEFGNVGVRVTSGADNLTGVYVVDNARLDFSAVPEPSSTMLLGLGGLALIMRRRK</sequence>
<name>A0ABW4ZCA3_9BACT</name>
<reference evidence="4" key="1">
    <citation type="journal article" date="2019" name="Int. J. Syst. Evol. Microbiol.">
        <title>The Global Catalogue of Microorganisms (GCM) 10K type strain sequencing project: providing services to taxonomists for standard genome sequencing and annotation.</title>
        <authorList>
            <consortium name="The Broad Institute Genomics Platform"/>
            <consortium name="The Broad Institute Genome Sequencing Center for Infectious Disease"/>
            <person name="Wu L."/>
            <person name="Ma J."/>
        </authorList>
    </citation>
    <scope>NUCLEOTIDE SEQUENCE [LARGE SCALE GENOMIC DNA]</scope>
    <source>
        <strain evidence="4">CCUG 57942</strain>
    </source>
</reference>
<dbReference type="InterPro" id="IPR013424">
    <property type="entry name" value="Ice-binding_C"/>
</dbReference>
<evidence type="ECO:0000313" key="3">
    <source>
        <dbReference type="EMBL" id="MFD2159151.1"/>
    </source>
</evidence>
<feature type="chain" id="PRO_5047148297" evidence="1">
    <location>
        <begin position="23"/>
        <end position="220"/>
    </location>
</feature>
<gene>
    <name evidence="3" type="ORF">ACFSW8_09605</name>
</gene>
<dbReference type="Pfam" id="PF07589">
    <property type="entry name" value="PEP-CTERM"/>
    <property type="match status" value="1"/>
</dbReference>
<dbReference type="Proteomes" id="UP001597389">
    <property type="component" value="Unassembled WGS sequence"/>
</dbReference>
<feature type="signal peptide" evidence="1">
    <location>
        <begin position="1"/>
        <end position="22"/>
    </location>
</feature>
<comment type="caution">
    <text evidence="3">The sequence shown here is derived from an EMBL/GenBank/DDBJ whole genome shotgun (WGS) entry which is preliminary data.</text>
</comment>